<accession>A0A1G5PW86</accession>
<feature type="compositionally biased region" description="Polar residues" evidence="1">
    <location>
        <begin position="364"/>
        <end position="380"/>
    </location>
</feature>
<protein>
    <recommendedName>
        <fullName evidence="4">Chemotaxis protein CheA</fullName>
    </recommendedName>
</protein>
<dbReference type="PROSITE" id="PS51257">
    <property type="entry name" value="PROKAR_LIPOPROTEIN"/>
    <property type="match status" value="1"/>
</dbReference>
<gene>
    <name evidence="2" type="ORF">SAMN04488118_102142</name>
</gene>
<feature type="compositionally biased region" description="Basic residues" evidence="1">
    <location>
        <begin position="346"/>
        <end position="356"/>
    </location>
</feature>
<name>A0A1G5PW86_9RHOB</name>
<dbReference type="OrthoDB" id="7798282at2"/>
<feature type="region of interest" description="Disordered" evidence="1">
    <location>
        <begin position="181"/>
        <end position="206"/>
    </location>
</feature>
<reference evidence="2 3" key="1">
    <citation type="submission" date="2016-10" db="EMBL/GenBank/DDBJ databases">
        <authorList>
            <person name="de Groot N.N."/>
        </authorList>
    </citation>
    <scope>NUCLEOTIDE SEQUENCE [LARGE SCALE GENOMIC DNA]</scope>
    <source>
        <strain evidence="2 3">U95</strain>
    </source>
</reference>
<feature type="region of interest" description="Disordered" evidence="1">
    <location>
        <begin position="271"/>
        <end position="463"/>
    </location>
</feature>
<feature type="compositionally biased region" description="Acidic residues" evidence="1">
    <location>
        <begin position="324"/>
        <end position="334"/>
    </location>
</feature>
<evidence type="ECO:0008006" key="4">
    <source>
        <dbReference type="Google" id="ProtNLM"/>
    </source>
</evidence>
<evidence type="ECO:0000313" key="2">
    <source>
        <dbReference type="EMBL" id="SCZ53471.1"/>
    </source>
</evidence>
<feature type="compositionally biased region" description="Low complexity" evidence="1">
    <location>
        <begin position="436"/>
        <end position="452"/>
    </location>
</feature>
<dbReference type="STRING" id="1156985.SAMN04488118_102142"/>
<feature type="compositionally biased region" description="Pro residues" evidence="1">
    <location>
        <begin position="382"/>
        <end position="396"/>
    </location>
</feature>
<proteinExistence type="predicted"/>
<dbReference type="EMBL" id="FMWG01000002">
    <property type="protein sequence ID" value="SCZ53471.1"/>
    <property type="molecule type" value="Genomic_DNA"/>
</dbReference>
<dbReference type="AlphaFoldDB" id="A0A1G5PW86"/>
<feature type="compositionally biased region" description="Acidic residues" evidence="1">
    <location>
        <begin position="498"/>
        <end position="512"/>
    </location>
</feature>
<feature type="compositionally biased region" description="Basic and acidic residues" evidence="1">
    <location>
        <begin position="530"/>
        <end position="542"/>
    </location>
</feature>
<feature type="compositionally biased region" description="Basic and acidic residues" evidence="1">
    <location>
        <begin position="308"/>
        <end position="323"/>
    </location>
</feature>
<dbReference type="Proteomes" id="UP000198767">
    <property type="component" value="Unassembled WGS sequence"/>
</dbReference>
<keyword evidence="3" id="KW-1185">Reference proteome</keyword>
<organism evidence="2 3">
    <name type="scientific">Epibacterium ulvae</name>
    <dbReference type="NCBI Taxonomy" id="1156985"/>
    <lineage>
        <taxon>Bacteria</taxon>
        <taxon>Pseudomonadati</taxon>
        <taxon>Pseudomonadota</taxon>
        <taxon>Alphaproteobacteria</taxon>
        <taxon>Rhodobacterales</taxon>
        <taxon>Roseobacteraceae</taxon>
        <taxon>Epibacterium</taxon>
    </lineage>
</organism>
<sequence>MVQNNKVLTVSYGTFSCTLEGFEDSFGTMKVIAEYFRDLAADDRYFGAEPPQPDADMLARIAQREIARQVQASTSDQGVHLRAATLDAPEAPEPVIEEPAVEIADTKAAPAEETHIVTPDEATPIESEPVDDLPVAETIEAHPVDVAVEQAENDPAPVEEDSAATAPETFEMAEVTEPAQDITEAEHEEESTLSDIPDDASDFFADSTPDEQFVDLAETHDVDSAVAQMVSQVRQAEAEDIAAEEAEKPRQQAESIASKLQRIRSVVSRTPVNTPPLEDIAEDVVEERVQEVAADEVSDADTDPFDDPIEKALRKLDAKRETQQEPEAEADSAAEEQPATEDAQPKRRRRLIRVKRAAVDEAVSNGTLNEAPQTQEQTAEPPSEPVPAPKAEPSPVPGAEFSTLSEEDEEDLRRELAEVEADLLSASQPDEVEAQTAVPVEEPPTEAETAPAISRDQPTTESDVSRLMDAADEMLGDPETSSSRETYSHMRAAVAAAQDDDTTGATTEDEEEVYRKDLASVVQPRRPVAKRRDTPRIPEGESRPAPLKLVAEQRITGEDEAAHSAAPVRPRRIRSGMMTQGASAQASPSAFADYARDAGAVELHELLEAAASYLSFVEGHEVFSRPDLMNKLRASGSEFNREDGLRSFGQLLREGKIARAANGRFSAAETIGFQPGSAAG</sequence>
<dbReference type="RefSeq" id="WP_090216143.1">
    <property type="nucleotide sequence ID" value="NZ_FMWG01000002.1"/>
</dbReference>
<feature type="compositionally biased region" description="Acidic residues" evidence="1">
    <location>
        <begin position="186"/>
        <end position="201"/>
    </location>
</feature>
<feature type="compositionally biased region" description="Acidic residues" evidence="1">
    <location>
        <begin position="293"/>
        <end position="307"/>
    </location>
</feature>
<feature type="region of interest" description="Disordered" evidence="1">
    <location>
        <begin position="494"/>
        <end position="548"/>
    </location>
</feature>
<evidence type="ECO:0000256" key="1">
    <source>
        <dbReference type="SAM" id="MobiDB-lite"/>
    </source>
</evidence>
<evidence type="ECO:0000313" key="3">
    <source>
        <dbReference type="Proteomes" id="UP000198767"/>
    </source>
</evidence>